<keyword evidence="2" id="KW-1133">Transmembrane helix</keyword>
<gene>
    <name evidence="3" type="ORF">U6N30_13370</name>
</gene>
<dbReference type="Proteomes" id="UP001324287">
    <property type="component" value="Chromosome"/>
</dbReference>
<protein>
    <submittedName>
        <fullName evidence="3">Uncharacterized protein</fullName>
    </submittedName>
</protein>
<sequence length="207" mass="22710">MQLYASSPVQRTRQLAADLGLLAWFVLWVLIARVVHGAVLVLAEPGLAVEDLGRSVAGNMGSAAGVAEDVPWSATSCRLPSRRCPTRADRSRVPVRPRRTPWAPWRRSWPSSWWCCRSAGCWRAGCRGGCAGRAMRARPGRCSTARPICTCWPPGRSRRHRSPARRPPRGYRRGLAGRRPGRGARPGGVELERLGLRLPPGDPLRAG</sequence>
<keyword evidence="2" id="KW-0812">Transmembrane</keyword>
<dbReference type="RefSeq" id="WP_324277650.1">
    <property type="nucleotide sequence ID" value="NZ_CP141261.1"/>
</dbReference>
<evidence type="ECO:0000313" key="4">
    <source>
        <dbReference type="Proteomes" id="UP001324287"/>
    </source>
</evidence>
<evidence type="ECO:0000256" key="1">
    <source>
        <dbReference type="SAM" id="MobiDB-lite"/>
    </source>
</evidence>
<organism evidence="3 4">
    <name type="scientific">Blastococcus brunescens</name>
    <dbReference type="NCBI Taxonomy" id="1564165"/>
    <lineage>
        <taxon>Bacteria</taxon>
        <taxon>Bacillati</taxon>
        <taxon>Actinomycetota</taxon>
        <taxon>Actinomycetes</taxon>
        <taxon>Geodermatophilales</taxon>
        <taxon>Geodermatophilaceae</taxon>
        <taxon>Blastococcus</taxon>
    </lineage>
</organism>
<feature type="transmembrane region" description="Helical" evidence="2">
    <location>
        <begin position="21"/>
        <end position="43"/>
    </location>
</feature>
<proteinExistence type="predicted"/>
<evidence type="ECO:0000313" key="3">
    <source>
        <dbReference type="EMBL" id="WRL66336.1"/>
    </source>
</evidence>
<feature type="compositionally biased region" description="Basic residues" evidence="1">
    <location>
        <begin position="156"/>
        <end position="182"/>
    </location>
</feature>
<feature type="region of interest" description="Disordered" evidence="1">
    <location>
        <begin position="155"/>
        <end position="207"/>
    </location>
</feature>
<dbReference type="EMBL" id="CP141261">
    <property type="protein sequence ID" value="WRL66336.1"/>
    <property type="molecule type" value="Genomic_DNA"/>
</dbReference>
<name>A0ABZ1B890_9ACTN</name>
<accession>A0ABZ1B890</accession>
<keyword evidence="2" id="KW-0472">Membrane</keyword>
<evidence type="ECO:0000256" key="2">
    <source>
        <dbReference type="SAM" id="Phobius"/>
    </source>
</evidence>
<reference evidence="3 4" key="1">
    <citation type="submission" date="2023-12" db="EMBL/GenBank/DDBJ databases">
        <title>Blastococcus brunescens sp. nov., an actonobacterium isolated from sandstone collected in sahara desert.</title>
        <authorList>
            <person name="Gtari M."/>
            <person name="Ghodhbane F."/>
        </authorList>
    </citation>
    <scope>NUCLEOTIDE SEQUENCE [LARGE SCALE GENOMIC DNA]</scope>
    <source>
        <strain evidence="3 4">BMG 8361</strain>
    </source>
</reference>
<feature type="compositionally biased region" description="Low complexity" evidence="1">
    <location>
        <begin position="196"/>
        <end position="207"/>
    </location>
</feature>
<keyword evidence="4" id="KW-1185">Reference proteome</keyword>